<evidence type="ECO:0000256" key="1">
    <source>
        <dbReference type="SAM" id="Phobius"/>
    </source>
</evidence>
<proteinExistence type="predicted"/>
<feature type="transmembrane region" description="Helical" evidence="1">
    <location>
        <begin position="39"/>
        <end position="62"/>
    </location>
</feature>
<gene>
    <name evidence="2" type="ORF">B9J98_04940</name>
</gene>
<name>A0A2R7Y373_9ARCH</name>
<evidence type="ECO:0000313" key="3">
    <source>
        <dbReference type="Proteomes" id="UP000244066"/>
    </source>
</evidence>
<feature type="transmembrane region" description="Helical" evidence="1">
    <location>
        <begin position="7"/>
        <end position="27"/>
    </location>
</feature>
<dbReference type="Proteomes" id="UP000244066">
    <property type="component" value="Unassembled WGS sequence"/>
</dbReference>
<sequence>MRLGKAFGLFLMLASVILTTFYAAWFFGLISGLDPELAVRVPILIIVLFFFFVVGWTGYVMYTTPMPRSIRRG</sequence>
<keyword evidence="1" id="KW-0812">Transmembrane</keyword>
<evidence type="ECO:0000313" key="2">
    <source>
        <dbReference type="EMBL" id="PUA31991.1"/>
    </source>
</evidence>
<dbReference type="AlphaFoldDB" id="A0A2R7Y373"/>
<keyword evidence="1" id="KW-0472">Membrane</keyword>
<comment type="caution">
    <text evidence="2">The sequence shown here is derived from an EMBL/GenBank/DDBJ whole genome shotgun (WGS) entry which is preliminary data.</text>
</comment>
<accession>A0A2R7Y373</accession>
<keyword evidence="1" id="KW-1133">Transmembrane helix</keyword>
<protein>
    <submittedName>
        <fullName evidence="2">Uncharacterized protein</fullName>
    </submittedName>
</protein>
<dbReference type="EMBL" id="NDWU01000011">
    <property type="protein sequence ID" value="PUA31991.1"/>
    <property type="molecule type" value="Genomic_DNA"/>
</dbReference>
<reference evidence="2 3" key="1">
    <citation type="submission" date="2017-04" db="EMBL/GenBank/DDBJ databases">
        <title>Draft Aigarchaeota genome from a New Zealand hot spring.</title>
        <authorList>
            <person name="Reysenbach A.-L."/>
            <person name="Donaho J.A."/>
            <person name="Gerhart J."/>
            <person name="Kelley J.F."/>
            <person name="Kouba K."/>
            <person name="Podar M."/>
            <person name="Stott M."/>
        </authorList>
    </citation>
    <scope>NUCLEOTIDE SEQUENCE [LARGE SCALE GENOMIC DNA]</scope>
    <source>
        <strain evidence="2">NZ13_MG1</strain>
    </source>
</reference>
<organism evidence="2 3">
    <name type="scientific">Candidatus Terraquivivens tikiterensis</name>
    <dbReference type="NCBI Taxonomy" id="1980982"/>
    <lineage>
        <taxon>Archaea</taxon>
        <taxon>Nitrososphaerota</taxon>
        <taxon>Candidatus Wolframiiraptoraceae</taxon>
        <taxon>Candidatus Terraquivivens</taxon>
    </lineage>
</organism>